<accession>A0A4Y2RVK3</accession>
<dbReference type="Proteomes" id="UP000499080">
    <property type="component" value="Unassembled WGS sequence"/>
</dbReference>
<dbReference type="Gene3D" id="3.30.420.10">
    <property type="entry name" value="Ribonuclease H-like superfamily/Ribonuclease H"/>
    <property type="match status" value="1"/>
</dbReference>
<sequence>MWSDGVILLHGNTYTVRKIQELQRKFKWEIWSQPPYSPDLAPNLSSIHLSGTRFSSDSDIKTLAQSDIAMIPAGASALNLLPCGGNLGLPSCVLSPLNFVASVLKHPADKSTD</sequence>
<evidence type="ECO:0008006" key="3">
    <source>
        <dbReference type="Google" id="ProtNLM"/>
    </source>
</evidence>
<protein>
    <recommendedName>
        <fullName evidence="3">Tc1-like transposase DDE domain-containing protein</fullName>
    </recommendedName>
</protein>
<keyword evidence="2" id="KW-1185">Reference proteome</keyword>
<organism evidence="1 2">
    <name type="scientific">Araneus ventricosus</name>
    <name type="common">Orbweaver spider</name>
    <name type="synonym">Epeira ventricosa</name>
    <dbReference type="NCBI Taxonomy" id="182803"/>
    <lineage>
        <taxon>Eukaryota</taxon>
        <taxon>Metazoa</taxon>
        <taxon>Ecdysozoa</taxon>
        <taxon>Arthropoda</taxon>
        <taxon>Chelicerata</taxon>
        <taxon>Arachnida</taxon>
        <taxon>Araneae</taxon>
        <taxon>Araneomorphae</taxon>
        <taxon>Entelegynae</taxon>
        <taxon>Araneoidea</taxon>
        <taxon>Araneidae</taxon>
        <taxon>Araneus</taxon>
    </lineage>
</organism>
<dbReference type="EMBL" id="BGPR01018653">
    <property type="protein sequence ID" value="GBN79761.1"/>
    <property type="molecule type" value="Genomic_DNA"/>
</dbReference>
<dbReference type="AlphaFoldDB" id="A0A4Y2RVK3"/>
<comment type="caution">
    <text evidence="1">The sequence shown here is derived from an EMBL/GenBank/DDBJ whole genome shotgun (WGS) entry which is preliminary data.</text>
</comment>
<reference evidence="1 2" key="1">
    <citation type="journal article" date="2019" name="Sci. Rep.">
        <title>Orb-weaving spider Araneus ventricosus genome elucidates the spidroin gene catalogue.</title>
        <authorList>
            <person name="Kono N."/>
            <person name="Nakamura H."/>
            <person name="Ohtoshi R."/>
            <person name="Moran D.A.P."/>
            <person name="Shinohara A."/>
            <person name="Yoshida Y."/>
            <person name="Fujiwara M."/>
            <person name="Mori M."/>
            <person name="Tomita M."/>
            <person name="Arakawa K."/>
        </authorList>
    </citation>
    <scope>NUCLEOTIDE SEQUENCE [LARGE SCALE GENOMIC DNA]</scope>
</reference>
<dbReference type="InterPro" id="IPR036397">
    <property type="entry name" value="RNaseH_sf"/>
</dbReference>
<gene>
    <name evidence="1" type="ORF">AVEN_56441_1</name>
</gene>
<evidence type="ECO:0000313" key="2">
    <source>
        <dbReference type="Proteomes" id="UP000499080"/>
    </source>
</evidence>
<name>A0A4Y2RVK3_ARAVE</name>
<evidence type="ECO:0000313" key="1">
    <source>
        <dbReference type="EMBL" id="GBN79761.1"/>
    </source>
</evidence>
<dbReference type="GO" id="GO:0003676">
    <property type="term" value="F:nucleic acid binding"/>
    <property type="evidence" value="ECO:0007669"/>
    <property type="project" value="InterPro"/>
</dbReference>
<proteinExistence type="predicted"/>